<dbReference type="InterPro" id="IPR022083">
    <property type="entry name" value="KBP"/>
</dbReference>
<dbReference type="AlphaFoldDB" id="A0A0X3PUR8"/>
<evidence type="ECO:0000256" key="1">
    <source>
        <dbReference type="ARBA" id="ARBA00004245"/>
    </source>
</evidence>
<comment type="similarity">
    <text evidence="2">Belongs to the KIF-binding protein family.</text>
</comment>
<feature type="compositionally biased region" description="Basic and acidic residues" evidence="6">
    <location>
        <begin position="368"/>
        <end position="379"/>
    </location>
</feature>
<evidence type="ECO:0000256" key="4">
    <source>
        <dbReference type="ARBA" id="ARBA00022490"/>
    </source>
</evidence>
<reference evidence="7" key="1">
    <citation type="submission" date="2016-01" db="EMBL/GenBank/DDBJ databases">
        <title>Reference transcriptome for the parasite Schistocephalus solidus: insights into the molecular evolution of parasitism.</title>
        <authorList>
            <person name="Hebert F.O."/>
            <person name="Grambauer S."/>
            <person name="Barber I."/>
            <person name="Landry C.R."/>
            <person name="Aubin-Horth N."/>
        </authorList>
    </citation>
    <scope>NUCLEOTIDE SEQUENCE</scope>
</reference>
<evidence type="ECO:0000256" key="3">
    <source>
        <dbReference type="ARBA" id="ARBA00016840"/>
    </source>
</evidence>
<dbReference type="PANTHER" id="PTHR46321:SF1">
    <property type="entry name" value="KIF-BINDING PROTEIN"/>
    <property type="match status" value="1"/>
</dbReference>
<keyword evidence="5" id="KW-0206">Cytoskeleton</keyword>
<name>A0A0X3PUR8_SCHSO</name>
<evidence type="ECO:0000256" key="5">
    <source>
        <dbReference type="ARBA" id="ARBA00023212"/>
    </source>
</evidence>
<organism evidence="7">
    <name type="scientific">Schistocephalus solidus</name>
    <name type="common">Tapeworm</name>
    <dbReference type="NCBI Taxonomy" id="70667"/>
    <lineage>
        <taxon>Eukaryota</taxon>
        <taxon>Metazoa</taxon>
        <taxon>Spiralia</taxon>
        <taxon>Lophotrochozoa</taxon>
        <taxon>Platyhelminthes</taxon>
        <taxon>Cestoda</taxon>
        <taxon>Eucestoda</taxon>
        <taxon>Diphyllobothriidea</taxon>
        <taxon>Diphyllobothriidae</taxon>
        <taxon>Schistocephalus</taxon>
    </lineage>
</organism>
<protein>
    <recommendedName>
        <fullName evidence="3">KIF-binding protein</fullName>
    </recommendedName>
</protein>
<keyword evidence="4" id="KW-0963">Cytoplasm</keyword>
<accession>A0A0X3PUR8</accession>
<sequence length="721" mass="81167">MRTMSQTLANLKRRASRKVVELYQLECPADTSPNDTKSFESKYKIRDILRDLLDMLKQFENDITSSEYTLLWSFFSFKLATTFIETEERQEGRHTLREILSTLQSRPTMTGFFQAIETLAACTETTKSVLDGCIASISRSDDLQAFSGLLQSCFNSLAVVSAPSSHQPEAEGEDRPDTDVESTALHWLRRAESVFQIYSRVFGGAIKGHAPECWESLGFFDSLDFSSPTSKDTTELIKELMFETSYTTTLFMLAQAYSNDDDRTEAAKYCQQTLQRQLQFAGHTEALLTRLGVENHKAASTDGDTVPVPPSDWLVSSVVRIDPIEWASNASTLGEYYLACGHYEATLECLLSAWTVLEDPQLKHCRKTDNINKSGKDSDAPVLTGPSQHMPNFCQAKADVAKRMINFALSLMDIGSKRITDEEPEPETSTDASPQYGTLFQLCTDKALVEAYNGPMADDKQQLNCHETIKTLSTPPKEYAAAAYLFRWISRLLPVATAFYTMDDRCTEAVELSCCHARAYSYIAIYESDPTRQCCMQKRRTDILESLLDRLNPQHYMALRRQIMFDLADALSIHSALKIQKTGQSAQMSMEARNRVAKKSNELAQHAIDVYKSFLQSFNKPSDNSEPEFYEDSYLRPVLLAYFYSARLHSKMLKVTPKARIATLTRALENYQTMVRIADRHIAAKPELADKVGCEVEMAREMVQLLPAQISQLSANGTSAV</sequence>
<gene>
    <name evidence="7" type="primary">KBP</name>
    <name evidence="7" type="ORF">TR120416</name>
</gene>
<evidence type="ECO:0000256" key="6">
    <source>
        <dbReference type="SAM" id="MobiDB-lite"/>
    </source>
</evidence>
<evidence type="ECO:0000256" key="2">
    <source>
        <dbReference type="ARBA" id="ARBA00010305"/>
    </source>
</evidence>
<comment type="subcellular location">
    <subcellularLocation>
        <location evidence="1">Cytoplasm</location>
        <location evidence="1">Cytoskeleton</location>
    </subcellularLocation>
</comment>
<dbReference type="PANTHER" id="PTHR46321">
    <property type="entry name" value="KIF1-BINDING PROTEIN"/>
    <property type="match status" value="1"/>
</dbReference>
<feature type="region of interest" description="Disordered" evidence="6">
    <location>
        <begin position="368"/>
        <end position="388"/>
    </location>
</feature>
<dbReference type="GO" id="GO:0005856">
    <property type="term" value="C:cytoskeleton"/>
    <property type="evidence" value="ECO:0007669"/>
    <property type="project" value="UniProtKB-SubCell"/>
</dbReference>
<evidence type="ECO:0000313" key="7">
    <source>
        <dbReference type="EMBL" id="JAP54890.1"/>
    </source>
</evidence>
<proteinExistence type="inferred from homology"/>
<dbReference type="EMBL" id="GEEE01008335">
    <property type="protein sequence ID" value="JAP54890.1"/>
    <property type="molecule type" value="Transcribed_RNA"/>
</dbReference>
<dbReference type="Pfam" id="PF12309">
    <property type="entry name" value="KBP_C"/>
    <property type="match status" value="1"/>
</dbReference>